<dbReference type="PANTHER" id="PTHR30290:SF10">
    <property type="entry name" value="PERIPLASMIC OLIGOPEPTIDE-BINDING PROTEIN-RELATED"/>
    <property type="match status" value="1"/>
</dbReference>
<dbReference type="Proteomes" id="UP000033514">
    <property type="component" value="Unassembled WGS sequence"/>
</dbReference>
<dbReference type="RefSeq" id="WP_046144696.1">
    <property type="nucleotide sequence ID" value="NZ_LAJG01000048.1"/>
</dbReference>
<dbReference type="GO" id="GO:1904680">
    <property type="term" value="F:peptide transmembrane transporter activity"/>
    <property type="evidence" value="ECO:0007669"/>
    <property type="project" value="TreeGrafter"/>
</dbReference>
<keyword evidence="3" id="KW-0813">Transport</keyword>
<dbReference type="PATRIC" id="fig|361041.3.peg.3249"/>
<evidence type="ECO:0000256" key="5">
    <source>
        <dbReference type="SAM" id="SignalP"/>
    </source>
</evidence>
<keyword evidence="8" id="KW-1185">Reference proteome</keyword>
<evidence type="ECO:0000313" key="7">
    <source>
        <dbReference type="EMBL" id="KKB75878.1"/>
    </source>
</evidence>
<dbReference type="InterPro" id="IPR000914">
    <property type="entry name" value="SBP_5_dom"/>
</dbReference>
<evidence type="ECO:0000313" key="8">
    <source>
        <dbReference type="Proteomes" id="UP000033514"/>
    </source>
</evidence>
<dbReference type="Pfam" id="PF00496">
    <property type="entry name" value="SBP_bac_5"/>
    <property type="match status" value="1"/>
</dbReference>
<organism evidence="7 8">
    <name type="scientific">Devosia soli</name>
    <dbReference type="NCBI Taxonomy" id="361041"/>
    <lineage>
        <taxon>Bacteria</taxon>
        <taxon>Pseudomonadati</taxon>
        <taxon>Pseudomonadota</taxon>
        <taxon>Alphaproteobacteria</taxon>
        <taxon>Hyphomicrobiales</taxon>
        <taxon>Devosiaceae</taxon>
        <taxon>Devosia</taxon>
    </lineage>
</organism>
<protein>
    <submittedName>
        <fullName evidence="7">ABC transporter substrate-binding protein</fullName>
    </submittedName>
</protein>
<evidence type="ECO:0000256" key="2">
    <source>
        <dbReference type="ARBA" id="ARBA00005695"/>
    </source>
</evidence>
<dbReference type="CDD" id="cd08512">
    <property type="entry name" value="PBP2_NikA_DppA_OppA_like_7"/>
    <property type="match status" value="1"/>
</dbReference>
<evidence type="ECO:0000259" key="6">
    <source>
        <dbReference type="Pfam" id="PF00496"/>
    </source>
</evidence>
<feature type="chain" id="PRO_5002491970" evidence="5">
    <location>
        <begin position="27"/>
        <end position="533"/>
    </location>
</feature>
<dbReference type="OrthoDB" id="9803988at2"/>
<dbReference type="PANTHER" id="PTHR30290">
    <property type="entry name" value="PERIPLASMIC BINDING COMPONENT OF ABC TRANSPORTER"/>
    <property type="match status" value="1"/>
</dbReference>
<dbReference type="InterPro" id="IPR030678">
    <property type="entry name" value="Peptide/Ni-bd"/>
</dbReference>
<dbReference type="SUPFAM" id="SSF53850">
    <property type="entry name" value="Periplasmic binding protein-like II"/>
    <property type="match status" value="1"/>
</dbReference>
<dbReference type="PIRSF" id="PIRSF002741">
    <property type="entry name" value="MppA"/>
    <property type="match status" value="1"/>
</dbReference>
<dbReference type="STRING" id="361041.VW35_19160"/>
<comment type="caution">
    <text evidence="7">The sequence shown here is derived from an EMBL/GenBank/DDBJ whole genome shotgun (WGS) entry which is preliminary data.</text>
</comment>
<accession>A0A0F5L0H4</accession>
<dbReference type="AlphaFoldDB" id="A0A0F5L0H4"/>
<keyword evidence="4 5" id="KW-0732">Signal</keyword>
<gene>
    <name evidence="7" type="ORF">VW35_19160</name>
</gene>
<dbReference type="Gene3D" id="3.90.76.10">
    <property type="entry name" value="Dipeptide-binding Protein, Domain 1"/>
    <property type="match status" value="1"/>
</dbReference>
<evidence type="ECO:0000256" key="4">
    <source>
        <dbReference type="ARBA" id="ARBA00022729"/>
    </source>
</evidence>
<feature type="signal peptide" evidence="5">
    <location>
        <begin position="1"/>
        <end position="26"/>
    </location>
</feature>
<dbReference type="Gene3D" id="3.10.105.10">
    <property type="entry name" value="Dipeptide-binding Protein, Domain 3"/>
    <property type="match status" value="1"/>
</dbReference>
<comment type="subcellular location">
    <subcellularLocation>
        <location evidence="1">Periplasm</location>
    </subcellularLocation>
</comment>
<proteinExistence type="inferred from homology"/>
<dbReference type="GO" id="GO:0030288">
    <property type="term" value="C:outer membrane-bounded periplasmic space"/>
    <property type="evidence" value="ECO:0007669"/>
    <property type="project" value="UniProtKB-ARBA"/>
</dbReference>
<sequence>MKHVSKRLMMGAAFLAMAAFVPAAFAATPNDQLVIGTSLAQVLSLDPQQGTEVKTQEILANVYDRLVAFDPETSELFGELAESWDVDDTGITFHLRDAQFASGNPVTAADAVFSLVRLFKLDQSAAAGLKSFGFNADNAESLITAVDDKTVRINFADKVIPEALLYRLANGVGSVVDSVEVLKHVANNDYGNEWLRTNTAGSGPFVLNRWSPNEIVLLQRNDNFWGEAPAMTRVMFRHVPESQAARLMMERGDIDIANALTAPDVRYFEAQEGFAIDQAKTGGFYALAMNAGREPLNDPKVREIIAQYGIDYAGIAQTIVGPYGRVRNVPAPEDWEFAIPNPDWSFRPEEAKAMLAEAGYPNGFSLTIKTIAQPPRVDMATAIQANLAEIGIKVNVVQGNGADIVAQHRARDFDLLIPQTSAADPTALGALDNFTNNPDNSAEANNAGNFVWRSDWDIPELNALRVAANSELDATKRGEMVKQLQEDFIASSPAVFPMFERFEPVVVNARVEGYDAHPWGLTRLEGVTKGDAN</sequence>
<name>A0A0F5L0H4_9HYPH</name>
<dbReference type="Gene3D" id="3.40.190.10">
    <property type="entry name" value="Periplasmic binding protein-like II"/>
    <property type="match status" value="1"/>
</dbReference>
<feature type="domain" description="Solute-binding protein family 5" evidence="6">
    <location>
        <begin position="78"/>
        <end position="440"/>
    </location>
</feature>
<comment type="similarity">
    <text evidence="2">Belongs to the bacterial solute-binding protein 5 family.</text>
</comment>
<dbReference type="GO" id="GO:0043190">
    <property type="term" value="C:ATP-binding cassette (ABC) transporter complex"/>
    <property type="evidence" value="ECO:0007669"/>
    <property type="project" value="InterPro"/>
</dbReference>
<dbReference type="GO" id="GO:0015833">
    <property type="term" value="P:peptide transport"/>
    <property type="evidence" value="ECO:0007669"/>
    <property type="project" value="TreeGrafter"/>
</dbReference>
<reference evidence="7 8" key="1">
    <citation type="submission" date="2015-03" db="EMBL/GenBank/DDBJ databases">
        <authorList>
            <person name="Hassan Y.I."/>
            <person name="Lepp D."/>
            <person name="Zhou T."/>
        </authorList>
    </citation>
    <scope>NUCLEOTIDE SEQUENCE [LARGE SCALE GENOMIC DNA]</scope>
    <source>
        <strain evidence="7 8">GH2-10</strain>
    </source>
</reference>
<evidence type="ECO:0000256" key="1">
    <source>
        <dbReference type="ARBA" id="ARBA00004418"/>
    </source>
</evidence>
<dbReference type="InterPro" id="IPR039424">
    <property type="entry name" value="SBP_5"/>
</dbReference>
<evidence type="ECO:0000256" key="3">
    <source>
        <dbReference type="ARBA" id="ARBA00022448"/>
    </source>
</evidence>
<dbReference type="EMBL" id="LAJG01000048">
    <property type="protein sequence ID" value="KKB75878.1"/>
    <property type="molecule type" value="Genomic_DNA"/>
</dbReference>